<protein>
    <submittedName>
        <fullName evidence="4">Uncharacterized protein</fullName>
    </submittedName>
</protein>
<proteinExistence type="predicted"/>
<dbReference type="AlphaFoldDB" id="A0A9P5PLT3"/>
<keyword evidence="2" id="KW-0472">Membrane</keyword>
<name>A0A9P5PLT3_9AGAR</name>
<keyword evidence="2" id="KW-1133">Transmembrane helix</keyword>
<accession>A0A9P5PLT3</accession>
<feature type="signal peptide" evidence="3">
    <location>
        <begin position="1"/>
        <end position="22"/>
    </location>
</feature>
<reference evidence="4" key="1">
    <citation type="submission" date="2020-11" db="EMBL/GenBank/DDBJ databases">
        <authorList>
            <consortium name="DOE Joint Genome Institute"/>
            <person name="Ahrendt S."/>
            <person name="Riley R."/>
            <person name="Andreopoulos W."/>
            <person name="Labutti K."/>
            <person name="Pangilinan J."/>
            <person name="Ruiz-Duenas F.J."/>
            <person name="Barrasa J.M."/>
            <person name="Sanchez-Garcia M."/>
            <person name="Camarero S."/>
            <person name="Miyauchi S."/>
            <person name="Serrano A."/>
            <person name="Linde D."/>
            <person name="Babiker R."/>
            <person name="Drula E."/>
            <person name="Ayuso-Fernandez I."/>
            <person name="Pacheco R."/>
            <person name="Padilla G."/>
            <person name="Ferreira P."/>
            <person name="Barriuso J."/>
            <person name="Kellner H."/>
            <person name="Castanera R."/>
            <person name="Alfaro M."/>
            <person name="Ramirez L."/>
            <person name="Pisabarro A.G."/>
            <person name="Kuo A."/>
            <person name="Tritt A."/>
            <person name="Lipzen A."/>
            <person name="He G."/>
            <person name="Yan M."/>
            <person name="Ng V."/>
            <person name="Cullen D."/>
            <person name="Martin F."/>
            <person name="Rosso M.-N."/>
            <person name="Henrissat B."/>
            <person name="Hibbett D."/>
            <person name="Martinez A.T."/>
            <person name="Grigoriev I.V."/>
        </authorList>
    </citation>
    <scope>NUCLEOTIDE SEQUENCE</scope>
    <source>
        <strain evidence="4">AH 40177</strain>
    </source>
</reference>
<comment type="caution">
    <text evidence="4">The sequence shown here is derived from an EMBL/GenBank/DDBJ whole genome shotgun (WGS) entry which is preliminary data.</text>
</comment>
<keyword evidence="5" id="KW-1185">Reference proteome</keyword>
<sequence length="371" mass="40019">MCLNASSNTGALFLVLFLQVTAVRLQAVNRSIDDTFGDSVTGQRPVFSPTTPGVWANQSCTRCAIQPPTSDAFDGTYTASTYNSTLGNISITFDFIGTAVYIFFILVNNPPNPNIAATTAANFTLDGALVGNFTHAPDPLLPDFQFNESALAFSTSDLENATHQMVISTSGLNESIFVNFDYALYTFENAVETESLTSESQSPTFVTSTGSSPRSTTKNRSPVGAIVGGVIGGLAALGASVAVLFFRWRQSRPSALTSATLLYLNRSEVSNPPPVDTISEPRHPWQRVDLNEEIEQLRGKAGEPLYLLHSPSCANFVQEEVFARGTNTAQLQGQIHIMSEQIALLQARQSSMWEQGLSNEAPPPYTSQLPS</sequence>
<evidence type="ECO:0000256" key="3">
    <source>
        <dbReference type="SAM" id="SignalP"/>
    </source>
</evidence>
<dbReference type="Proteomes" id="UP000772434">
    <property type="component" value="Unassembled WGS sequence"/>
</dbReference>
<dbReference type="OrthoDB" id="2758521at2759"/>
<feature type="transmembrane region" description="Helical" evidence="2">
    <location>
        <begin position="223"/>
        <end position="246"/>
    </location>
</feature>
<dbReference type="EMBL" id="JADNRY010000099">
    <property type="protein sequence ID" value="KAF9065713.1"/>
    <property type="molecule type" value="Genomic_DNA"/>
</dbReference>
<evidence type="ECO:0000313" key="5">
    <source>
        <dbReference type="Proteomes" id="UP000772434"/>
    </source>
</evidence>
<feature type="chain" id="PRO_5040202803" evidence="3">
    <location>
        <begin position="23"/>
        <end position="371"/>
    </location>
</feature>
<gene>
    <name evidence="4" type="ORF">BDP27DRAFT_1366207</name>
</gene>
<keyword evidence="2" id="KW-0812">Transmembrane</keyword>
<organism evidence="4 5">
    <name type="scientific">Rhodocollybia butyracea</name>
    <dbReference type="NCBI Taxonomy" id="206335"/>
    <lineage>
        <taxon>Eukaryota</taxon>
        <taxon>Fungi</taxon>
        <taxon>Dikarya</taxon>
        <taxon>Basidiomycota</taxon>
        <taxon>Agaricomycotina</taxon>
        <taxon>Agaricomycetes</taxon>
        <taxon>Agaricomycetidae</taxon>
        <taxon>Agaricales</taxon>
        <taxon>Marasmiineae</taxon>
        <taxon>Omphalotaceae</taxon>
        <taxon>Rhodocollybia</taxon>
    </lineage>
</organism>
<evidence type="ECO:0000313" key="4">
    <source>
        <dbReference type="EMBL" id="KAF9065713.1"/>
    </source>
</evidence>
<feature type="region of interest" description="Disordered" evidence="1">
    <location>
        <begin position="196"/>
        <end position="219"/>
    </location>
</feature>
<evidence type="ECO:0000256" key="1">
    <source>
        <dbReference type="SAM" id="MobiDB-lite"/>
    </source>
</evidence>
<evidence type="ECO:0000256" key="2">
    <source>
        <dbReference type="SAM" id="Phobius"/>
    </source>
</evidence>
<keyword evidence="3" id="KW-0732">Signal</keyword>